<organism evidence="1 2">
    <name type="scientific">Cinchona calisaya</name>
    <dbReference type="NCBI Taxonomy" id="153742"/>
    <lineage>
        <taxon>Eukaryota</taxon>
        <taxon>Viridiplantae</taxon>
        <taxon>Streptophyta</taxon>
        <taxon>Embryophyta</taxon>
        <taxon>Tracheophyta</taxon>
        <taxon>Spermatophyta</taxon>
        <taxon>Magnoliopsida</taxon>
        <taxon>eudicotyledons</taxon>
        <taxon>Gunneridae</taxon>
        <taxon>Pentapetalae</taxon>
        <taxon>asterids</taxon>
        <taxon>lamiids</taxon>
        <taxon>Gentianales</taxon>
        <taxon>Rubiaceae</taxon>
        <taxon>Cinchonoideae</taxon>
        <taxon>Cinchoneae</taxon>
        <taxon>Cinchona</taxon>
    </lineage>
</organism>
<dbReference type="Proteomes" id="UP001630127">
    <property type="component" value="Unassembled WGS sequence"/>
</dbReference>
<keyword evidence="2" id="KW-1185">Reference proteome</keyword>
<proteinExistence type="predicted"/>
<evidence type="ECO:0000313" key="1">
    <source>
        <dbReference type="EMBL" id="KAL3498072.1"/>
    </source>
</evidence>
<comment type="caution">
    <text evidence="1">The sequence shown here is derived from an EMBL/GenBank/DDBJ whole genome shotgun (WGS) entry which is preliminary data.</text>
</comment>
<accession>A0ABD2XSE7</accession>
<protein>
    <recommendedName>
        <fullName evidence="3">DUF2382 domain-containing protein</fullName>
    </recommendedName>
</protein>
<reference evidence="1 2" key="1">
    <citation type="submission" date="2024-11" db="EMBL/GenBank/DDBJ databases">
        <title>A near-complete genome assembly of Cinchona calisaya.</title>
        <authorList>
            <person name="Lian D.C."/>
            <person name="Zhao X.W."/>
            <person name="Wei L."/>
        </authorList>
    </citation>
    <scope>NUCLEOTIDE SEQUENCE [LARGE SCALE GENOMIC DNA]</scope>
    <source>
        <tissue evidence="1">Nenye</tissue>
    </source>
</reference>
<evidence type="ECO:0000313" key="2">
    <source>
        <dbReference type="Proteomes" id="UP001630127"/>
    </source>
</evidence>
<sequence>MENSRKQTHDLVLNLNRKRIENVVIIEQDEIKVTISHPVNEIREEQLQKEGEEGINEAQNFKECSVVKNGSVRHSREVEVIRNNTDIYCQIGKSKIQEREAGEMITNQDNIKSGNRK</sequence>
<name>A0ABD2XSE7_9GENT</name>
<dbReference type="EMBL" id="JBJUIK010000017">
    <property type="protein sequence ID" value="KAL3498072.1"/>
    <property type="molecule type" value="Genomic_DNA"/>
</dbReference>
<dbReference type="AlphaFoldDB" id="A0ABD2XSE7"/>
<gene>
    <name evidence="1" type="ORF">ACH5RR_040804</name>
</gene>
<evidence type="ECO:0008006" key="3">
    <source>
        <dbReference type="Google" id="ProtNLM"/>
    </source>
</evidence>